<protein>
    <submittedName>
        <fullName evidence="1">Uncharacterized protein</fullName>
    </submittedName>
</protein>
<keyword evidence="2" id="KW-1185">Reference proteome</keyword>
<evidence type="ECO:0000313" key="2">
    <source>
        <dbReference type="Proteomes" id="UP001162972"/>
    </source>
</evidence>
<organism evidence="1 2">
    <name type="scientific">Salix udensis</name>
    <dbReference type="NCBI Taxonomy" id="889485"/>
    <lineage>
        <taxon>Eukaryota</taxon>
        <taxon>Viridiplantae</taxon>
        <taxon>Streptophyta</taxon>
        <taxon>Embryophyta</taxon>
        <taxon>Tracheophyta</taxon>
        <taxon>Spermatophyta</taxon>
        <taxon>Magnoliopsida</taxon>
        <taxon>eudicotyledons</taxon>
        <taxon>Gunneridae</taxon>
        <taxon>Pentapetalae</taxon>
        <taxon>rosids</taxon>
        <taxon>fabids</taxon>
        <taxon>Malpighiales</taxon>
        <taxon>Salicaceae</taxon>
        <taxon>Saliceae</taxon>
        <taxon>Salix</taxon>
    </lineage>
</organism>
<dbReference type="Proteomes" id="UP001162972">
    <property type="component" value="Chromosome 14"/>
</dbReference>
<name>A0AAD6JA05_9ROSI</name>
<gene>
    <name evidence="1" type="ORF">OIU84_016441</name>
</gene>
<dbReference type="AlphaFoldDB" id="A0AAD6JA05"/>
<dbReference type="EMBL" id="JAPFFJ010000019">
    <property type="protein sequence ID" value="KAJ6401025.1"/>
    <property type="molecule type" value="Genomic_DNA"/>
</dbReference>
<sequence length="86" mass="9535">MNDSQNSLLLNTIARKASRRQGSKLSNGEAKRGEVVGWNVVEAGGAMEKLRCKLVLLIFLSSYEELLEDKTQYRLTTTANVLVAHV</sequence>
<reference evidence="1 2" key="1">
    <citation type="journal article" date="2023" name="Int. J. Mol. Sci.">
        <title>De Novo Assembly and Annotation of 11 Diverse Shrub Willow (Salix) Genomes Reveals Novel Gene Organization in Sex-Linked Regions.</title>
        <authorList>
            <person name="Hyden B."/>
            <person name="Feng K."/>
            <person name="Yates T.B."/>
            <person name="Jawdy S."/>
            <person name="Cereghino C."/>
            <person name="Smart L.B."/>
            <person name="Muchero W."/>
        </authorList>
    </citation>
    <scope>NUCLEOTIDE SEQUENCE [LARGE SCALE GENOMIC DNA]</scope>
    <source>
        <tissue evidence="1">Shoot tip</tissue>
    </source>
</reference>
<accession>A0AAD6JA05</accession>
<comment type="caution">
    <text evidence="1">The sequence shown here is derived from an EMBL/GenBank/DDBJ whole genome shotgun (WGS) entry which is preliminary data.</text>
</comment>
<evidence type="ECO:0000313" key="1">
    <source>
        <dbReference type="EMBL" id="KAJ6401025.1"/>
    </source>
</evidence>
<proteinExistence type="predicted"/>